<dbReference type="InterPro" id="IPR001810">
    <property type="entry name" value="F-box_dom"/>
</dbReference>
<name>A0A4Y7PVF9_9AGAM</name>
<gene>
    <name evidence="2" type="ORF">BD410DRAFT_453586</name>
</gene>
<dbReference type="OrthoDB" id="3365698at2759"/>
<dbReference type="InterPro" id="IPR032675">
    <property type="entry name" value="LRR_dom_sf"/>
</dbReference>
<protein>
    <recommendedName>
        <fullName evidence="1">F-box domain-containing protein</fullName>
    </recommendedName>
</protein>
<dbReference type="Proteomes" id="UP000294933">
    <property type="component" value="Unassembled WGS sequence"/>
</dbReference>
<dbReference type="STRING" id="50990.A0A4Y7PVF9"/>
<keyword evidence="3" id="KW-1185">Reference proteome</keyword>
<dbReference type="Pfam" id="PF12937">
    <property type="entry name" value="F-box-like"/>
    <property type="match status" value="1"/>
</dbReference>
<evidence type="ECO:0000313" key="2">
    <source>
        <dbReference type="EMBL" id="TDL19026.1"/>
    </source>
</evidence>
<reference evidence="2 3" key="1">
    <citation type="submission" date="2018-06" db="EMBL/GenBank/DDBJ databases">
        <title>A transcriptomic atlas of mushroom development highlights an independent origin of complex multicellularity.</title>
        <authorList>
            <consortium name="DOE Joint Genome Institute"/>
            <person name="Krizsan K."/>
            <person name="Almasi E."/>
            <person name="Merenyi Z."/>
            <person name="Sahu N."/>
            <person name="Viragh M."/>
            <person name="Koszo T."/>
            <person name="Mondo S."/>
            <person name="Kiss B."/>
            <person name="Balint B."/>
            <person name="Kues U."/>
            <person name="Barry K."/>
            <person name="Hegedus J.C."/>
            <person name="Henrissat B."/>
            <person name="Johnson J."/>
            <person name="Lipzen A."/>
            <person name="Ohm R."/>
            <person name="Nagy I."/>
            <person name="Pangilinan J."/>
            <person name="Yan J."/>
            <person name="Xiong Y."/>
            <person name="Grigoriev I.V."/>
            <person name="Hibbett D.S."/>
            <person name="Nagy L.G."/>
        </authorList>
    </citation>
    <scope>NUCLEOTIDE SEQUENCE [LARGE SCALE GENOMIC DNA]</scope>
    <source>
        <strain evidence="2 3">SZMC22713</strain>
    </source>
</reference>
<dbReference type="Gene3D" id="1.20.1280.50">
    <property type="match status" value="1"/>
</dbReference>
<dbReference type="VEuPathDB" id="FungiDB:BD410DRAFT_453586"/>
<feature type="domain" description="F-box" evidence="1">
    <location>
        <begin position="67"/>
        <end position="130"/>
    </location>
</feature>
<evidence type="ECO:0000313" key="3">
    <source>
        <dbReference type="Proteomes" id="UP000294933"/>
    </source>
</evidence>
<sequence>MDRVSFDDVLGTNYAPLDNGRRSIKTLVQSMEELSSLNQVLSPSPARCDKLHDSISAHKALLTRAQLLPPELLSEIFTHSSLSESSGSGRAGILLLPHPRVSGSPLKLGRICRRWHQIALSTPSLWSAITIPKNWNIEGLQEWIRRAGSVTISFSVDVHQQKREVLRLLASHQSQWKEVVMHLDTSQAGRQLSREFLETLSRSYGNLQTLDIRLAHPDWGWKQPRNGNTDIELTLGIDSAPHLRSLSFHAPDFKMVTLNTLPLLCLREIRVDFDPVPVEEFLTLLRLSPTVEVVDAYLLPQHDSNDSSHEIATLLNLKDLEISEEYVGDSEGHYLCLLEKLASPALERLCYSIADCWEWIQQDMPTHVPHIKPFIHRSRPPLRELRIQGYCIPAADIIYCIQFLPNLACIHIYDVAMSDDWDEVIQLLTGPIPPSDENLSGCMCALLNEIHFGQGNIVSPDSVINMILSRSPVGNQKLSCVTMLSCSEHDVLTHPKIMDCVANGLKFRGSDTDPWGGGGSWVS</sequence>
<evidence type="ECO:0000259" key="1">
    <source>
        <dbReference type="Pfam" id="PF12937"/>
    </source>
</evidence>
<dbReference type="EMBL" id="ML170201">
    <property type="protein sequence ID" value="TDL19026.1"/>
    <property type="molecule type" value="Genomic_DNA"/>
</dbReference>
<accession>A0A4Y7PVF9</accession>
<proteinExistence type="predicted"/>
<dbReference type="AlphaFoldDB" id="A0A4Y7PVF9"/>
<organism evidence="2 3">
    <name type="scientific">Rickenella mellea</name>
    <dbReference type="NCBI Taxonomy" id="50990"/>
    <lineage>
        <taxon>Eukaryota</taxon>
        <taxon>Fungi</taxon>
        <taxon>Dikarya</taxon>
        <taxon>Basidiomycota</taxon>
        <taxon>Agaricomycotina</taxon>
        <taxon>Agaricomycetes</taxon>
        <taxon>Hymenochaetales</taxon>
        <taxon>Rickenellaceae</taxon>
        <taxon>Rickenella</taxon>
    </lineage>
</organism>
<dbReference type="Gene3D" id="3.80.10.10">
    <property type="entry name" value="Ribonuclease Inhibitor"/>
    <property type="match status" value="1"/>
</dbReference>